<dbReference type="Gene3D" id="2.120.10.30">
    <property type="entry name" value="TolB, C-terminal domain"/>
    <property type="match status" value="1"/>
</dbReference>
<dbReference type="SUPFAM" id="SSF63825">
    <property type="entry name" value="YWTD domain"/>
    <property type="match status" value="1"/>
</dbReference>
<evidence type="ECO:0000313" key="1">
    <source>
        <dbReference type="EMBL" id="BAO56375.1"/>
    </source>
</evidence>
<protein>
    <submittedName>
        <fullName evidence="1">Putative periplasmic ATP/GTP-binding protein</fullName>
    </submittedName>
</protein>
<sequence length="273" mass="30109">MTIPMKQNAKLTLISETLGLSHAESVAYDPNYNRLYVSVQGEQVPGDGGIATIDLEGNMINKNFTTGLNNPKGIAIAGDWIYVSDVTELIGINRETGEILKRYTHEDAKFLNDVAVDENNDVYVSDMGTSSIFKLDDNKFIKWLSTPELENPNGLLAVGNNLYVASWGLPGSENAEGNTQGRLLKLDLNTKNIEQVTAIPLGNLDGIQVYDDQHFLVSDWRKGVIYKISKSGIAELFLTSEASVGDILYIQDQQLLALPLNRQNKVQIFTANE</sequence>
<name>W8VSP0_9FLAO</name>
<dbReference type="EMBL" id="AP014548">
    <property type="protein sequence ID" value="BAO56375.1"/>
    <property type="molecule type" value="Genomic_DNA"/>
</dbReference>
<dbReference type="InterPro" id="IPR011042">
    <property type="entry name" value="6-blade_b-propeller_TolB-like"/>
</dbReference>
<gene>
    <name evidence="1" type="ORF">NMS_2366</name>
</gene>
<reference evidence="1 2" key="1">
    <citation type="journal article" date="2014" name="Proc. Natl. Acad. Sci. U.S.A.">
        <title>Functional characterization of flavobacteria rhodopsins reveals a unique class of light-driven chloride pump in bacteria.</title>
        <authorList>
            <person name="Yoshizawa S."/>
            <person name="Kumagai Y."/>
            <person name="Kim H."/>
            <person name="Ogura Y."/>
            <person name="Hayashi T."/>
            <person name="Iwasaki W."/>
            <person name="DeLong E.F."/>
            <person name="Kogure K."/>
        </authorList>
    </citation>
    <scope>NUCLEOTIDE SEQUENCE [LARGE SCALE GENOMIC DNA]</scope>
    <source>
        <strain evidence="1 2">S1-08</strain>
    </source>
</reference>
<dbReference type="Proteomes" id="UP000031760">
    <property type="component" value="Chromosome"/>
</dbReference>
<dbReference type="HOGENOM" id="CLU_070070_0_1_10"/>
<keyword evidence="2" id="KW-1185">Reference proteome</keyword>
<dbReference type="KEGG" id="nmf:NMS_2366"/>
<dbReference type="STRING" id="1454201.NMS_2366"/>
<accession>W8VSP0</accession>
<dbReference type="AlphaFoldDB" id="W8VSP0"/>
<proteinExistence type="predicted"/>
<organism evidence="1 2">
    <name type="scientific">Nonlabens marinus S1-08</name>
    <dbReference type="NCBI Taxonomy" id="1454201"/>
    <lineage>
        <taxon>Bacteria</taxon>
        <taxon>Pseudomonadati</taxon>
        <taxon>Bacteroidota</taxon>
        <taxon>Flavobacteriia</taxon>
        <taxon>Flavobacteriales</taxon>
        <taxon>Flavobacteriaceae</taxon>
        <taxon>Nonlabens</taxon>
    </lineage>
</organism>
<evidence type="ECO:0000313" key="2">
    <source>
        <dbReference type="Proteomes" id="UP000031760"/>
    </source>
</evidence>